<feature type="active site" evidence="2">
    <location>
        <position position="46"/>
    </location>
</feature>
<reference evidence="3" key="1">
    <citation type="submission" date="2020-09" db="EMBL/GenBank/DDBJ databases">
        <authorList>
            <person name="Yoon J.-W."/>
        </authorList>
    </citation>
    <scope>NUCLEOTIDE SEQUENCE</scope>
    <source>
        <strain evidence="3">KMU-158</strain>
    </source>
</reference>
<dbReference type="SUPFAM" id="SSF54506">
    <property type="entry name" value="Diaminopimelate epimerase-like"/>
    <property type="match status" value="1"/>
</dbReference>
<dbReference type="InterPro" id="IPR003719">
    <property type="entry name" value="Phenazine_PhzF-like"/>
</dbReference>
<dbReference type="GO" id="GO:0005737">
    <property type="term" value="C:cytoplasm"/>
    <property type="evidence" value="ECO:0007669"/>
    <property type="project" value="TreeGrafter"/>
</dbReference>
<dbReference type="PANTHER" id="PTHR13774:SF32">
    <property type="entry name" value="ANTISENSE-ENHANCING SEQUENCE 1"/>
    <property type="match status" value="1"/>
</dbReference>
<protein>
    <submittedName>
        <fullName evidence="3">PhzF family phenazine biosynthesis protein</fullName>
    </submittedName>
</protein>
<evidence type="ECO:0000313" key="4">
    <source>
        <dbReference type="Proteomes" id="UP000610558"/>
    </source>
</evidence>
<dbReference type="Gene3D" id="3.10.310.10">
    <property type="entry name" value="Diaminopimelate Epimerase, Chain A, domain 1"/>
    <property type="match status" value="2"/>
</dbReference>
<proteinExistence type="inferred from homology"/>
<dbReference type="AlphaFoldDB" id="A0A927C395"/>
<dbReference type="GO" id="GO:0016853">
    <property type="term" value="F:isomerase activity"/>
    <property type="evidence" value="ECO:0007669"/>
    <property type="project" value="TreeGrafter"/>
</dbReference>
<dbReference type="Pfam" id="PF02567">
    <property type="entry name" value="PhzC-PhzF"/>
    <property type="match status" value="1"/>
</dbReference>
<evidence type="ECO:0000256" key="2">
    <source>
        <dbReference type="PIRSR" id="PIRSR016184-1"/>
    </source>
</evidence>
<dbReference type="RefSeq" id="WP_190764774.1">
    <property type="nucleotide sequence ID" value="NZ_JACXLD010000004.1"/>
</dbReference>
<organism evidence="3 4">
    <name type="scientific">Spongiibacter pelagi</name>
    <dbReference type="NCBI Taxonomy" id="2760804"/>
    <lineage>
        <taxon>Bacteria</taxon>
        <taxon>Pseudomonadati</taxon>
        <taxon>Pseudomonadota</taxon>
        <taxon>Gammaproteobacteria</taxon>
        <taxon>Cellvibrionales</taxon>
        <taxon>Spongiibacteraceae</taxon>
        <taxon>Spongiibacter</taxon>
    </lineage>
</organism>
<evidence type="ECO:0000256" key="1">
    <source>
        <dbReference type="ARBA" id="ARBA00008270"/>
    </source>
</evidence>
<evidence type="ECO:0000313" key="3">
    <source>
        <dbReference type="EMBL" id="MBD2859207.1"/>
    </source>
</evidence>
<dbReference type="NCBIfam" id="TIGR00654">
    <property type="entry name" value="PhzF_family"/>
    <property type="match status" value="1"/>
</dbReference>
<accession>A0A927C395</accession>
<dbReference type="PIRSF" id="PIRSF016184">
    <property type="entry name" value="PhzC_PhzF"/>
    <property type="match status" value="1"/>
</dbReference>
<comment type="caution">
    <text evidence="3">The sequence shown here is derived from an EMBL/GenBank/DDBJ whole genome shotgun (WGS) entry which is preliminary data.</text>
</comment>
<dbReference type="PANTHER" id="PTHR13774">
    <property type="entry name" value="PHENAZINE BIOSYNTHESIS PROTEIN"/>
    <property type="match status" value="1"/>
</dbReference>
<name>A0A927C395_9GAMM</name>
<keyword evidence="4" id="KW-1185">Reference proteome</keyword>
<dbReference type="Proteomes" id="UP000610558">
    <property type="component" value="Unassembled WGS sequence"/>
</dbReference>
<dbReference type="EMBL" id="JACXLD010000004">
    <property type="protein sequence ID" value="MBD2859207.1"/>
    <property type="molecule type" value="Genomic_DNA"/>
</dbReference>
<sequence length="300" mass="32609">MKSRFLLVDVFSDKAFGGAKIAVFPEADKLAPEQMQILSSELNNDETVFIRRGEGRALADLKVFAARGEMGVGSHTAVAAAAALFSENKLDTAVDHIPLSQNGQALELFYSQTDKGFKAQLGWKVDAQIDRYTPSAQELQAILGLGEHDIEIIKAQPLFVSSQKPYLIVPLRSLEAVYRAKFNSEAWAQSSASSIPVGDILLYCPETESKQADFHLKLLGPYISQHEDPPIGAAAPAFAAYIREIQKLASGRHALVLERGRMSVRQSILQMEFVHSQTAALSVHIGGHAVVVAEGTIQTP</sequence>
<gene>
    <name evidence="3" type="ORF">IB286_09330</name>
</gene>
<comment type="similarity">
    <text evidence="1">Belongs to the PhzF family.</text>
</comment>